<comment type="caution">
    <text evidence="2">The sequence shown here is derived from an EMBL/GenBank/DDBJ whole genome shotgun (WGS) entry which is preliminary data.</text>
</comment>
<dbReference type="InterPro" id="IPR043502">
    <property type="entry name" value="DNA/RNA_pol_sf"/>
</dbReference>
<dbReference type="AlphaFoldDB" id="A0A2P4YL52"/>
<dbReference type="Pfam" id="PF03732">
    <property type="entry name" value="Retrotrans_gag"/>
    <property type="match status" value="1"/>
</dbReference>
<dbReference type="SUPFAM" id="SSF56672">
    <property type="entry name" value="DNA/RNA polymerases"/>
    <property type="match status" value="1"/>
</dbReference>
<evidence type="ECO:0000313" key="2">
    <source>
        <dbReference type="EMBL" id="POM78534.1"/>
    </source>
</evidence>
<dbReference type="Gene3D" id="2.40.70.10">
    <property type="entry name" value="Acid Proteases"/>
    <property type="match status" value="1"/>
</dbReference>
<reference evidence="2 3" key="1">
    <citation type="journal article" date="2017" name="Genome Biol. Evol.">
        <title>Phytophthora megakarya and P. palmivora, closely related causal agents of cacao black pod rot, underwent increases in genome sizes and gene numbers by different mechanisms.</title>
        <authorList>
            <person name="Ali S.S."/>
            <person name="Shao J."/>
            <person name="Lary D.J."/>
            <person name="Kronmiller B."/>
            <person name="Shen D."/>
            <person name="Strem M.D."/>
            <person name="Amoako-Attah I."/>
            <person name="Akrofi A.Y."/>
            <person name="Begoude B.A."/>
            <person name="Ten Hoopen G.M."/>
            <person name="Coulibaly K."/>
            <person name="Kebe B.I."/>
            <person name="Melnick R.L."/>
            <person name="Guiltinan M.J."/>
            <person name="Tyler B.M."/>
            <person name="Meinhardt L.W."/>
            <person name="Bailey B.A."/>
        </authorList>
    </citation>
    <scope>NUCLEOTIDE SEQUENCE [LARGE SCALE GENOMIC DNA]</scope>
    <source>
        <strain evidence="3">sbr112.9</strain>
    </source>
</reference>
<accession>A0A2P4YL52</accession>
<dbReference type="Gene3D" id="3.10.10.10">
    <property type="entry name" value="HIV Type 1 Reverse Transcriptase, subunit A, domain 1"/>
    <property type="match status" value="1"/>
</dbReference>
<proteinExistence type="predicted"/>
<gene>
    <name evidence="2" type="ORF">PHPALM_3926</name>
</gene>
<keyword evidence="3" id="KW-1185">Reference proteome</keyword>
<evidence type="ECO:0000313" key="3">
    <source>
        <dbReference type="Proteomes" id="UP000237271"/>
    </source>
</evidence>
<dbReference type="CDD" id="cd00303">
    <property type="entry name" value="retropepsin_like"/>
    <property type="match status" value="1"/>
</dbReference>
<name>A0A2P4YL52_9STRA</name>
<dbReference type="InterPro" id="IPR032567">
    <property type="entry name" value="RTL1-rel"/>
</dbReference>
<dbReference type="OrthoDB" id="79194at2759"/>
<organism evidence="2 3">
    <name type="scientific">Phytophthora palmivora</name>
    <dbReference type="NCBI Taxonomy" id="4796"/>
    <lineage>
        <taxon>Eukaryota</taxon>
        <taxon>Sar</taxon>
        <taxon>Stramenopiles</taxon>
        <taxon>Oomycota</taxon>
        <taxon>Peronosporomycetes</taxon>
        <taxon>Peronosporales</taxon>
        <taxon>Peronosporaceae</taxon>
        <taxon>Phytophthora</taxon>
    </lineage>
</organism>
<dbReference type="InterPro" id="IPR021109">
    <property type="entry name" value="Peptidase_aspartic_dom_sf"/>
</dbReference>
<dbReference type="EMBL" id="NCKW01001977">
    <property type="protein sequence ID" value="POM78534.1"/>
    <property type="molecule type" value="Genomic_DNA"/>
</dbReference>
<protein>
    <submittedName>
        <fullName evidence="2">Gag protein</fullName>
    </submittedName>
</protein>
<feature type="domain" description="Retrotransposon gag" evidence="1">
    <location>
        <begin position="116"/>
        <end position="200"/>
    </location>
</feature>
<dbReference type="PANTHER" id="PTHR15503">
    <property type="entry name" value="LDOC1 RELATED"/>
    <property type="match status" value="1"/>
</dbReference>
<sequence length="513" mass="57734">MDIREFPHLTNAQFGSVREMAGIFGGDALRSLAAATPPEEVERIEVFDTYERGLIAHVQGLQAPVAETKPAQPKPLRLKVNPYERKEGKNLHFWVREVELAMDAALISTERLRVAFALSNLGGRAKTWAYTREATTPGCFTTWVQLCEQLRTAFIPTNYEYRQRSRFLACKQGKRELHEYIQEMRLFRVHANTMEEEIQIVLQEGTATDRLVFLRRCGRTTVRRQTQCKEFQWQDLAQGRYPWNWTVARNCDKYVGALRQSEGRGQVSVRLAGGTVVNVPGISMDLTVKFEDFDSTGSFLLLDMDKYDLILGMSWLESTSAGSIGAKPLGLAGPQSPTQLCEDSAVHLEALPKVSALLNLEELSMKDFLAELKAGEIAEMVLLKPETSPEDLNSSSVMDEDVLEGFAKQRVTRLGSEILKNPEDPVYPLVKEYSDVVSKHPPSQLPPDRGVRHEIDLVPGTKYCVTRQWPLPREQCEVIDAFFAEKAKSGMVRESKSPHATLDLKAETFVPTV</sequence>
<dbReference type="PANTHER" id="PTHR15503:SF22">
    <property type="entry name" value="TRANSPOSON TY3-I GAG POLYPROTEIN"/>
    <property type="match status" value="1"/>
</dbReference>
<evidence type="ECO:0000259" key="1">
    <source>
        <dbReference type="Pfam" id="PF03732"/>
    </source>
</evidence>
<dbReference type="Proteomes" id="UP000237271">
    <property type="component" value="Unassembled WGS sequence"/>
</dbReference>
<dbReference type="InterPro" id="IPR005162">
    <property type="entry name" value="Retrotrans_gag_dom"/>
</dbReference>